<accession>A0AAW2K7E9</accession>
<name>A0AAW2K7E9_9LAMI</name>
<feature type="region of interest" description="Disordered" evidence="1">
    <location>
        <begin position="148"/>
        <end position="197"/>
    </location>
</feature>
<feature type="domain" description="Integrase catalytic" evidence="2">
    <location>
        <begin position="232"/>
        <end position="358"/>
    </location>
</feature>
<dbReference type="InterPro" id="IPR012337">
    <property type="entry name" value="RNaseH-like_sf"/>
</dbReference>
<reference evidence="3" key="1">
    <citation type="submission" date="2020-06" db="EMBL/GenBank/DDBJ databases">
        <authorList>
            <person name="Li T."/>
            <person name="Hu X."/>
            <person name="Zhang T."/>
            <person name="Song X."/>
            <person name="Zhang H."/>
            <person name="Dai N."/>
            <person name="Sheng W."/>
            <person name="Hou X."/>
            <person name="Wei L."/>
        </authorList>
    </citation>
    <scope>NUCLEOTIDE SEQUENCE</scope>
    <source>
        <strain evidence="3">KEN8</strain>
        <tissue evidence="3">Leaf</tissue>
    </source>
</reference>
<evidence type="ECO:0000259" key="2">
    <source>
        <dbReference type="PROSITE" id="PS50994"/>
    </source>
</evidence>
<dbReference type="Gene3D" id="3.30.420.10">
    <property type="entry name" value="Ribonuclease H-like superfamily/Ribonuclease H"/>
    <property type="match status" value="1"/>
</dbReference>
<dbReference type="PANTHER" id="PTHR42648">
    <property type="entry name" value="TRANSPOSASE, PUTATIVE-RELATED"/>
    <property type="match status" value="1"/>
</dbReference>
<dbReference type="Pfam" id="PF00665">
    <property type="entry name" value="rve"/>
    <property type="match status" value="1"/>
</dbReference>
<dbReference type="AlphaFoldDB" id="A0AAW2K7E9"/>
<dbReference type="PROSITE" id="PS50994">
    <property type="entry name" value="INTEGRASE"/>
    <property type="match status" value="1"/>
</dbReference>
<dbReference type="InterPro" id="IPR001584">
    <property type="entry name" value="Integrase_cat-core"/>
</dbReference>
<sequence>MRIVLDFENQGYVLDKPLPTVLLEGSSPKERITFEKWVEDNHKVCSIILASMTNDIQKVKMLFLVEKLEDLKVGLDNDTYIDVILQSLLPSYDPFIINYNMNDFEKSIHELINILVQYKATTHKSAPVVLVGEASTSKAKDMRARCWKRKKGKGNVTTTTASTEGAHAAASEKGKGKGKVGGSQRSKANDIHALPRKGALQEGVPTAPLQPSLEIDDLDNLPTCISCLKGKMTKKPFSGQSTLANGLLDLIHSDICGPLNTTARGGFSYFITFTDDHSRYSYVYLMRYKSEVFERFKQYKLKVENQTSHNIKAFRSDKGGEYLSGQFLDYLKENGILSQWTPLGTSPLNGMAGRRNET</sequence>
<organism evidence="3">
    <name type="scientific">Sesamum calycinum</name>
    <dbReference type="NCBI Taxonomy" id="2727403"/>
    <lineage>
        <taxon>Eukaryota</taxon>
        <taxon>Viridiplantae</taxon>
        <taxon>Streptophyta</taxon>
        <taxon>Embryophyta</taxon>
        <taxon>Tracheophyta</taxon>
        <taxon>Spermatophyta</taxon>
        <taxon>Magnoliopsida</taxon>
        <taxon>eudicotyledons</taxon>
        <taxon>Gunneridae</taxon>
        <taxon>Pentapetalae</taxon>
        <taxon>asterids</taxon>
        <taxon>lamiids</taxon>
        <taxon>Lamiales</taxon>
        <taxon>Pedaliaceae</taxon>
        <taxon>Sesamum</taxon>
    </lineage>
</organism>
<dbReference type="PANTHER" id="PTHR42648:SF27">
    <property type="entry name" value="RNA-DIRECTED DNA POLYMERASE"/>
    <property type="match status" value="1"/>
</dbReference>
<proteinExistence type="predicted"/>
<comment type="caution">
    <text evidence="3">The sequence shown here is derived from an EMBL/GenBank/DDBJ whole genome shotgun (WGS) entry which is preliminary data.</text>
</comment>
<dbReference type="InterPro" id="IPR036397">
    <property type="entry name" value="RNaseH_sf"/>
</dbReference>
<evidence type="ECO:0000313" key="3">
    <source>
        <dbReference type="EMBL" id="KAL0302610.1"/>
    </source>
</evidence>
<dbReference type="InterPro" id="IPR039537">
    <property type="entry name" value="Retrotran_Ty1/copia-like"/>
</dbReference>
<dbReference type="SUPFAM" id="SSF53098">
    <property type="entry name" value="Ribonuclease H-like"/>
    <property type="match status" value="1"/>
</dbReference>
<dbReference type="GO" id="GO:0003676">
    <property type="term" value="F:nucleic acid binding"/>
    <property type="evidence" value="ECO:0007669"/>
    <property type="project" value="InterPro"/>
</dbReference>
<gene>
    <name evidence="3" type="ORF">Scaly_3027100</name>
</gene>
<dbReference type="EMBL" id="JACGWM010000534">
    <property type="protein sequence ID" value="KAL0302610.1"/>
    <property type="molecule type" value="Genomic_DNA"/>
</dbReference>
<evidence type="ECO:0000256" key="1">
    <source>
        <dbReference type="SAM" id="MobiDB-lite"/>
    </source>
</evidence>
<reference evidence="3" key="2">
    <citation type="journal article" date="2024" name="Plant">
        <title>Genomic evolution and insights into agronomic trait innovations of Sesamum species.</title>
        <authorList>
            <person name="Miao H."/>
            <person name="Wang L."/>
            <person name="Qu L."/>
            <person name="Liu H."/>
            <person name="Sun Y."/>
            <person name="Le M."/>
            <person name="Wang Q."/>
            <person name="Wei S."/>
            <person name="Zheng Y."/>
            <person name="Lin W."/>
            <person name="Duan Y."/>
            <person name="Cao H."/>
            <person name="Xiong S."/>
            <person name="Wang X."/>
            <person name="Wei L."/>
            <person name="Li C."/>
            <person name="Ma Q."/>
            <person name="Ju M."/>
            <person name="Zhao R."/>
            <person name="Li G."/>
            <person name="Mu C."/>
            <person name="Tian Q."/>
            <person name="Mei H."/>
            <person name="Zhang T."/>
            <person name="Gao T."/>
            <person name="Zhang H."/>
        </authorList>
    </citation>
    <scope>NUCLEOTIDE SEQUENCE</scope>
    <source>
        <strain evidence="3">KEN8</strain>
    </source>
</reference>
<protein>
    <submittedName>
        <fullName evidence="3">Retrovirus-related Pol polyprotein from transposon TNT 1-94</fullName>
    </submittedName>
</protein>
<dbReference type="GO" id="GO:0015074">
    <property type="term" value="P:DNA integration"/>
    <property type="evidence" value="ECO:0007669"/>
    <property type="project" value="InterPro"/>
</dbReference>